<dbReference type="GO" id="GO:0006269">
    <property type="term" value="P:DNA replication, synthesis of primer"/>
    <property type="evidence" value="ECO:0007669"/>
    <property type="project" value="UniProtKB-KW"/>
</dbReference>
<evidence type="ECO:0000256" key="7">
    <source>
        <dbReference type="ARBA" id="ARBA00023014"/>
    </source>
</evidence>
<evidence type="ECO:0000256" key="3">
    <source>
        <dbReference type="ARBA" id="ARBA00022515"/>
    </source>
</evidence>
<dbReference type="Pfam" id="PF04104">
    <property type="entry name" value="DNA_primase_lrg"/>
    <property type="match status" value="1"/>
</dbReference>
<dbReference type="AlphaFoldDB" id="A0AAI9X8X5"/>
<dbReference type="GO" id="GO:0006270">
    <property type="term" value="P:DNA replication initiation"/>
    <property type="evidence" value="ECO:0007669"/>
    <property type="project" value="TreeGrafter"/>
</dbReference>
<dbReference type="PIRSF" id="PIRSF009449">
    <property type="entry name" value="DNA_primase_large_subunit"/>
    <property type="match status" value="1"/>
</dbReference>
<protein>
    <recommendedName>
        <fullName evidence="9">DNA primase large subunit</fullName>
    </recommendedName>
</protein>
<dbReference type="Proteomes" id="UP001227192">
    <property type="component" value="Unassembled WGS sequence"/>
</dbReference>
<dbReference type="PANTHER" id="PTHR10537">
    <property type="entry name" value="DNA PRIMASE LARGE SUBUNIT"/>
    <property type="match status" value="1"/>
</dbReference>
<dbReference type="CDD" id="cd07322">
    <property type="entry name" value="PriL_PriS_Eukaryotic"/>
    <property type="match status" value="1"/>
</dbReference>
<keyword evidence="8 9" id="KW-0238">DNA-binding</keyword>
<organism evidence="12 13">
    <name type="scientific">Penicillium thymicola</name>
    <dbReference type="NCBI Taxonomy" id="293382"/>
    <lineage>
        <taxon>Eukaryota</taxon>
        <taxon>Fungi</taxon>
        <taxon>Dikarya</taxon>
        <taxon>Ascomycota</taxon>
        <taxon>Pezizomycotina</taxon>
        <taxon>Eurotiomycetes</taxon>
        <taxon>Eurotiomycetidae</taxon>
        <taxon>Eurotiales</taxon>
        <taxon>Aspergillaceae</taxon>
        <taxon>Penicillium</taxon>
    </lineage>
</organism>
<evidence type="ECO:0000256" key="10">
    <source>
        <dbReference type="PIRSR" id="PIRSR009449-1"/>
    </source>
</evidence>
<comment type="similarity">
    <text evidence="1 9">Belongs to the eukaryotic-type primase large subunit family.</text>
</comment>
<comment type="caution">
    <text evidence="12">The sequence shown here is derived from an EMBL/GenBank/DDBJ whole genome shotgun (WGS) entry which is preliminary data.</text>
</comment>
<dbReference type="PANTHER" id="PTHR10537:SF3">
    <property type="entry name" value="DNA PRIMASE LARGE SUBUNIT"/>
    <property type="match status" value="1"/>
</dbReference>
<keyword evidence="13" id="KW-1185">Reference proteome</keyword>
<proteinExistence type="inferred from homology"/>
<dbReference type="EMBL" id="LACB01000129">
    <property type="protein sequence ID" value="KAJ9488127.1"/>
    <property type="molecule type" value="Genomic_DNA"/>
</dbReference>
<dbReference type="GO" id="GO:0051539">
    <property type="term" value="F:4 iron, 4 sulfur cluster binding"/>
    <property type="evidence" value="ECO:0007669"/>
    <property type="project" value="UniProtKB-UniRule"/>
</dbReference>
<feature type="binding site" evidence="10">
    <location>
        <position position="519"/>
    </location>
    <ligand>
        <name>[4Fe-4S] cluster</name>
        <dbReference type="ChEBI" id="CHEBI:49883"/>
    </ligand>
</feature>
<sequence length="571" mass="66088">MVENASGKASPVLKHPLQRWSLEPGVQYYVSDAKWILFHVILRVGRVRVDQFRAEISYIRFLTTEHNTYAMIRQDAHRIDPKRRAVIDPKKRQFATPTYKQQDYAHRLNIYEIPPTAEITLEQFEQWAIDRLKILAEIEACSYRNKSPAETATYITPLLQKFLPLSSNTSSPSGAADPRLKNERQKDHYSHFILRLAFSATEDLRRRFARAETMLFRFRFQQDDSREKRAFIDSLNLDWEPVGDFEKTEIAENLLSSTTGLRRLDDETWYKVDWEKVPELIERRSVFLKKGKAYVPGREQLSMIMAEFTARLERALELTSRALPRLDEDDRLTPILNHLSKNFGSAESVYSEGEGYVDGSPIMASSIDQLAQQHFPLCMKSLHVNLRKNNHLKHFGRLQYTLFLKGIGLSLEECILFWRQGFKGKTDDEFNSQYKYNIRHAYGEVGGDVNRRGKGYTPYSCQKILGDSNPGIGQTHGCPYRHYSVDNLVGFLQATGVSDKEVLRGVREDVGKMRYHIACNRVFDATHKNEIKKVKEDGSWSQTDLDTIVHPNTYFKRSFLLKQMAKAPKDA</sequence>
<evidence type="ECO:0000256" key="4">
    <source>
        <dbReference type="ARBA" id="ARBA00022705"/>
    </source>
</evidence>
<feature type="binding site" evidence="10">
    <location>
        <position position="461"/>
    </location>
    <ligand>
        <name>[4Fe-4S] cluster</name>
        <dbReference type="ChEBI" id="CHEBI:49883"/>
    </ligand>
</feature>
<comment type="function">
    <text evidence="9">DNA primase is the polymerase that synthesizes small RNA primers for the Okazaki fragments made during discontinuous DNA replication.</text>
</comment>
<evidence type="ECO:0000256" key="1">
    <source>
        <dbReference type="ARBA" id="ARBA00010564"/>
    </source>
</evidence>
<dbReference type="Gene3D" id="1.20.930.80">
    <property type="match status" value="1"/>
</dbReference>
<feature type="domain" description="DNA primase large subunit C-terminal" evidence="11">
    <location>
        <begin position="368"/>
        <end position="555"/>
    </location>
</feature>
<evidence type="ECO:0000313" key="12">
    <source>
        <dbReference type="EMBL" id="KAJ9488127.1"/>
    </source>
</evidence>
<evidence type="ECO:0000256" key="2">
    <source>
        <dbReference type="ARBA" id="ARBA00022485"/>
    </source>
</evidence>
<feature type="binding site" evidence="10">
    <location>
        <position position="478"/>
    </location>
    <ligand>
        <name>[4Fe-4S] cluster</name>
        <dbReference type="ChEBI" id="CHEBI:49883"/>
    </ligand>
</feature>
<evidence type="ECO:0000256" key="6">
    <source>
        <dbReference type="ARBA" id="ARBA00023004"/>
    </source>
</evidence>
<dbReference type="GO" id="GO:0005658">
    <property type="term" value="C:alpha DNA polymerase:primase complex"/>
    <property type="evidence" value="ECO:0007669"/>
    <property type="project" value="TreeGrafter"/>
</dbReference>
<name>A0AAI9X8X5_PENTH</name>
<keyword evidence="7 9" id="KW-0411">Iron-sulfur</keyword>
<evidence type="ECO:0000313" key="13">
    <source>
        <dbReference type="Proteomes" id="UP001227192"/>
    </source>
</evidence>
<dbReference type="FunFam" id="1.20.930.80:FF:000003">
    <property type="entry name" value="DNA primase large subunit"/>
    <property type="match status" value="1"/>
</dbReference>
<gene>
    <name evidence="12" type="ORF">VN97_g5175</name>
</gene>
<dbReference type="InterPro" id="IPR058560">
    <property type="entry name" value="DNA_primase_C"/>
</dbReference>
<accession>A0AAI9X8X5</accession>
<keyword evidence="5 9" id="KW-0479">Metal-binding</keyword>
<keyword evidence="4 9" id="KW-0235">DNA replication</keyword>
<dbReference type="InterPro" id="IPR007238">
    <property type="entry name" value="DNA_primase_lsu_euk/arc"/>
</dbReference>
<keyword evidence="2 9" id="KW-0004">4Fe-4S</keyword>
<dbReference type="Pfam" id="PF26466">
    <property type="entry name" value="DNA_primase_lrg_N"/>
    <property type="match status" value="1"/>
</dbReference>
<keyword evidence="3 9" id="KW-0639">Primosome</keyword>
<evidence type="ECO:0000259" key="11">
    <source>
        <dbReference type="Pfam" id="PF04104"/>
    </source>
</evidence>
<dbReference type="GO" id="GO:0003677">
    <property type="term" value="F:DNA binding"/>
    <property type="evidence" value="ECO:0007669"/>
    <property type="project" value="UniProtKB-UniRule"/>
</dbReference>
<comment type="cofactor">
    <cofactor evidence="9">
        <name>[4Fe-4S] cluster</name>
        <dbReference type="ChEBI" id="CHEBI:49883"/>
    </cofactor>
    <text evidence="9">Binds 1 [4Fe-4S] cluster.</text>
</comment>
<evidence type="ECO:0000256" key="8">
    <source>
        <dbReference type="ARBA" id="ARBA00023125"/>
    </source>
</evidence>
<dbReference type="InterPro" id="IPR016558">
    <property type="entry name" value="DNA_primase_lsu_euk"/>
</dbReference>
<reference evidence="12" key="2">
    <citation type="journal article" date="2016" name="Fungal Biol.">
        <title>Ochratoxin A production by Penicillium thymicola.</title>
        <authorList>
            <person name="Nguyen H.D.T."/>
            <person name="McMullin D.R."/>
            <person name="Ponomareva E."/>
            <person name="Riley R."/>
            <person name="Pomraning K.R."/>
            <person name="Baker S.E."/>
            <person name="Seifert K.A."/>
        </authorList>
    </citation>
    <scope>NUCLEOTIDE SEQUENCE</scope>
    <source>
        <strain evidence="12">DAOM 180753</strain>
    </source>
</reference>
<evidence type="ECO:0000256" key="5">
    <source>
        <dbReference type="ARBA" id="ARBA00022723"/>
    </source>
</evidence>
<dbReference type="GO" id="GO:0046872">
    <property type="term" value="F:metal ion binding"/>
    <property type="evidence" value="ECO:0007669"/>
    <property type="project" value="UniProtKB-UniRule"/>
</dbReference>
<reference evidence="12" key="1">
    <citation type="submission" date="2015-06" db="EMBL/GenBank/DDBJ databases">
        <authorList>
            <person name="Nguyen H."/>
        </authorList>
    </citation>
    <scope>NUCLEOTIDE SEQUENCE</scope>
    <source>
        <strain evidence="12">DAOM 180753</strain>
    </source>
</reference>
<feature type="binding site" evidence="10">
    <location>
        <position position="378"/>
    </location>
    <ligand>
        <name>[4Fe-4S] cluster</name>
        <dbReference type="ChEBI" id="CHEBI:49883"/>
    </ligand>
</feature>
<keyword evidence="6 9" id="KW-0408">Iron</keyword>
<evidence type="ECO:0000256" key="9">
    <source>
        <dbReference type="PIRNR" id="PIRNR009449"/>
    </source>
</evidence>